<evidence type="ECO:0000313" key="5">
    <source>
        <dbReference type="Proteomes" id="UP001597497"/>
    </source>
</evidence>
<dbReference type="Pfam" id="PF03602">
    <property type="entry name" value="Cons_hypoth95"/>
    <property type="match status" value="1"/>
</dbReference>
<dbReference type="InterPro" id="IPR029063">
    <property type="entry name" value="SAM-dependent_MTases_sf"/>
</dbReference>
<dbReference type="PIRSF" id="PIRSF004553">
    <property type="entry name" value="CHP00095"/>
    <property type="match status" value="1"/>
</dbReference>
<evidence type="ECO:0000256" key="1">
    <source>
        <dbReference type="ARBA" id="ARBA00022603"/>
    </source>
</evidence>
<protein>
    <submittedName>
        <fullName evidence="4">16S rRNA (Guanine(966)-N(2))-methyltransferase RsmD</fullName>
        <ecNumber evidence="4">2.1.1.171</ecNumber>
    </submittedName>
</protein>
<accession>A0ABW5R5X4</accession>
<keyword evidence="5" id="KW-1185">Reference proteome</keyword>
<keyword evidence="2 4" id="KW-0808">Transferase</keyword>
<dbReference type="InterPro" id="IPR002052">
    <property type="entry name" value="DNA_methylase_N6_adenine_CS"/>
</dbReference>
<evidence type="ECO:0000313" key="4">
    <source>
        <dbReference type="EMBL" id="MFD2670159.1"/>
    </source>
</evidence>
<evidence type="ECO:0000256" key="2">
    <source>
        <dbReference type="ARBA" id="ARBA00022679"/>
    </source>
</evidence>
<evidence type="ECO:0000256" key="3">
    <source>
        <dbReference type="SAM" id="MobiDB-lite"/>
    </source>
</evidence>
<dbReference type="PANTHER" id="PTHR43542">
    <property type="entry name" value="METHYLTRANSFERASE"/>
    <property type="match status" value="1"/>
</dbReference>
<dbReference type="SUPFAM" id="SSF53335">
    <property type="entry name" value="S-adenosyl-L-methionine-dependent methyltransferases"/>
    <property type="match status" value="1"/>
</dbReference>
<dbReference type="PANTHER" id="PTHR43542:SF1">
    <property type="entry name" value="METHYLTRANSFERASE"/>
    <property type="match status" value="1"/>
</dbReference>
<feature type="region of interest" description="Disordered" evidence="3">
    <location>
        <begin position="1"/>
        <end position="23"/>
    </location>
</feature>
<dbReference type="Proteomes" id="UP001597497">
    <property type="component" value="Unassembled WGS sequence"/>
</dbReference>
<dbReference type="RefSeq" id="WP_379927498.1">
    <property type="nucleotide sequence ID" value="NZ_JBHUMM010000001.1"/>
</dbReference>
<comment type="caution">
    <text evidence="4">The sequence shown here is derived from an EMBL/GenBank/DDBJ whole genome shotgun (WGS) entry which is preliminary data.</text>
</comment>
<dbReference type="PROSITE" id="PS00092">
    <property type="entry name" value="N6_MTASE"/>
    <property type="match status" value="1"/>
</dbReference>
<dbReference type="EMBL" id="JBHUMM010000001">
    <property type="protein sequence ID" value="MFD2670159.1"/>
    <property type="molecule type" value="Genomic_DNA"/>
</dbReference>
<keyword evidence="1 4" id="KW-0489">Methyltransferase</keyword>
<dbReference type="InterPro" id="IPR004398">
    <property type="entry name" value="RNA_MeTrfase_RsmD"/>
</dbReference>
<dbReference type="Gene3D" id="3.40.50.150">
    <property type="entry name" value="Vaccinia Virus protein VP39"/>
    <property type="match status" value="1"/>
</dbReference>
<dbReference type="NCBIfam" id="TIGR00095">
    <property type="entry name" value="16S rRNA (guanine(966)-N(2))-methyltransferase RsmD"/>
    <property type="match status" value="1"/>
</dbReference>
<organism evidence="4 5">
    <name type="scientific">Marinicrinis sediminis</name>
    <dbReference type="NCBI Taxonomy" id="1652465"/>
    <lineage>
        <taxon>Bacteria</taxon>
        <taxon>Bacillati</taxon>
        <taxon>Bacillota</taxon>
        <taxon>Bacilli</taxon>
        <taxon>Bacillales</taxon>
        <taxon>Paenibacillaceae</taxon>
    </lineage>
</organism>
<dbReference type="EC" id="2.1.1.171" evidence="4"/>
<sequence>MRVISGTARGKALKAVPGQSTRPTTDKVKEAIFSMIGPYFEGGIVLDLFAGTGGLGIEALSRGMDQAIFVDMEKKSVETIHDNLKHTRLFEHAEVYRNEAGRAIKALSKRELAFDLIFLDPPYKLKKMDEWLIKMEEMGLLHEQTVVVIEHDANHHYGEQIGDGLIQKKRAEYGEIAVSIYTMREGHAPAANPIEHSGEEHI</sequence>
<reference evidence="5" key="1">
    <citation type="journal article" date="2019" name="Int. J. Syst. Evol. Microbiol.">
        <title>The Global Catalogue of Microorganisms (GCM) 10K type strain sequencing project: providing services to taxonomists for standard genome sequencing and annotation.</title>
        <authorList>
            <consortium name="The Broad Institute Genomics Platform"/>
            <consortium name="The Broad Institute Genome Sequencing Center for Infectious Disease"/>
            <person name="Wu L."/>
            <person name="Ma J."/>
        </authorList>
    </citation>
    <scope>NUCLEOTIDE SEQUENCE [LARGE SCALE GENOMIC DNA]</scope>
    <source>
        <strain evidence="5">KCTC 33676</strain>
    </source>
</reference>
<dbReference type="CDD" id="cd02440">
    <property type="entry name" value="AdoMet_MTases"/>
    <property type="match status" value="1"/>
</dbReference>
<gene>
    <name evidence="4" type="primary">rsmD</name>
    <name evidence="4" type="ORF">ACFSUC_00895</name>
</gene>
<dbReference type="GO" id="GO:0052913">
    <property type="term" value="F:16S rRNA (guanine(966)-N(2))-methyltransferase activity"/>
    <property type="evidence" value="ECO:0007669"/>
    <property type="project" value="UniProtKB-EC"/>
</dbReference>
<proteinExistence type="predicted"/>
<name>A0ABW5R5X4_9BACL</name>